<feature type="compositionally biased region" description="Low complexity" evidence="1">
    <location>
        <begin position="310"/>
        <end position="319"/>
    </location>
</feature>
<feature type="region of interest" description="Disordered" evidence="1">
    <location>
        <begin position="1"/>
        <end position="22"/>
    </location>
</feature>
<feature type="compositionally biased region" description="Low complexity" evidence="1">
    <location>
        <begin position="405"/>
        <end position="424"/>
    </location>
</feature>
<feature type="compositionally biased region" description="Low complexity" evidence="1">
    <location>
        <begin position="226"/>
        <end position="251"/>
    </location>
</feature>
<feature type="compositionally biased region" description="Polar residues" evidence="1">
    <location>
        <begin position="120"/>
        <end position="131"/>
    </location>
</feature>
<evidence type="ECO:0000259" key="2">
    <source>
        <dbReference type="SMART" id="SM01054"/>
    </source>
</evidence>
<feature type="compositionally biased region" description="Basic and acidic residues" evidence="1">
    <location>
        <begin position="66"/>
        <end position="85"/>
    </location>
</feature>
<dbReference type="PANTHER" id="PTHR33349">
    <property type="entry name" value="EMB|CAB62594.1"/>
    <property type="match status" value="1"/>
</dbReference>
<reference evidence="3 4" key="1">
    <citation type="submission" date="2024-01" db="EMBL/GenBank/DDBJ databases">
        <title>The genomes of 5 underutilized Papilionoideae crops provide insights into root nodulation and disease resistanc.</title>
        <authorList>
            <person name="Jiang F."/>
        </authorList>
    </citation>
    <scope>NUCLEOTIDE SEQUENCE [LARGE SCALE GENOMIC DNA]</scope>
    <source>
        <strain evidence="3">LVBAO_FW01</strain>
        <tissue evidence="3">Leaves</tissue>
    </source>
</reference>
<feature type="compositionally biased region" description="Basic and acidic residues" evidence="1">
    <location>
        <begin position="264"/>
        <end position="275"/>
    </location>
</feature>
<feature type="domain" description="Calmodulin-binding" evidence="2">
    <location>
        <begin position="481"/>
        <end position="595"/>
    </location>
</feature>
<feature type="compositionally biased region" description="Polar residues" evidence="1">
    <location>
        <begin position="155"/>
        <end position="195"/>
    </location>
</feature>
<dbReference type="AlphaFoldDB" id="A0AAN9PXM7"/>
<sequence length="651" mass="71686">MANERVELPVTPEGINSSRVDIRRHSAGKASFGNSDEKIVPNYLRASTGSCHDLCKYGRKHAFESKERRSIPNRATRKELYHSSEDGIGGTMTSVARFSASVDSKPTKMSMSKLRHSIDSKTPISHTSNNYKLELPTKSFDSQKKRGNEVMVNRNKASSMKTHISPSMRQEISSTKEVQSPSKSTSKNVGTPSKLTSRKVEAPSKSTSNKKETTSKSTSNKKETTSKSTSNKVENPSKSTSKVRTSSKSTSNMVKASSQLSSLNDKEMKLPEKHVTSLNSSSVPRKQISSMNSSEGIGGQRSNKIKMEKGAASSKAASRKLTAPLRALSFPRPSLKRFASLNSRKHKSLKVVSHLKNQRTARKVESEEDNNNEVEEKTLYVIKMENENKTSQSVQNAKCDDESYLPQLSSPKSSVSSISQSLSQEDQEGSEYTNTTSEFEQDSFPGDKEIEYVENEEKLEVEKKCKPKKDGVVCFKDKDSQTIKLKFRRGKVVDNQIEISTPRRLKFRRAKVSGEKANAKSDALRKGFKSGGANADGNGVTNSSEKVVLRHQDTQDKKDAQGLLNIVIEETASKLVETRKSKVKALVGAFETVISLHDKKPSTNTQAEGTAESVGRFALDFSFGNSACGVEREGGGDVLGTYLALHHVLFE</sequence>
<dbReference type="Proteomes" id="UP001367508">
    <property type="component" value="Unassembled WGS sequence"/>
</dbReference>
<evidence type="ECO:0000256" key="1">
    <source>
        <dbReference type="SAM" id="MobiDB-lite"/>
    </source>
</evidence>
<evidence type="ECO:0000313" key="4">
    <source>
        <dbReference type="Proteomes" id="UP001367508"/>
    </source>
</evidence>
<accession>A0AAN9PXM7</accession>
<proteinExistence type="predicted"/>
<feature type="compositionally biased region" description="Polar residues" evidence="1">
    <location>
        <begin position="252"/>
        <end position="263"/>
    </location>
</feature>
<feature type="compositionally biased region" description="Basic and acidic residues" evidence="1">
    <location>
        <begin position="209"/>
        <end position="225"/>
    </location>
</feature>
<dbReference type="SMART" id="SM01054">
    <property type="entry name" value="CaM_binding"/>
    <property type="match status" value="1"/>
</dbReference>
<feature type="region of interest" description="Disordered" evidence="1">
    <location>
        <begin position="349"/>
        <end position="448"/>
    </location>
</feature>
<organism evidence="3 4">
    <name type="scientific">Canavalia gladiata</name>
    <name type="common">Sword bean</name>
    <name type="synonym">Dolichos gladiatus</name>
    <dbReference type="NCBI Taxonomy" id="3824"/>
    <lineage>
        <taxon>Eukaryota</taxon>
        <taxon>Viridiplantae</taxon>
        <taxon>Streptophyta</taxon>
        <taxon>Embryophyta</taxon>
        <taxon>Tracheophyta</taxon>
        <taxon>Spermatophyta</taxon>
        <taxon>Magnoliopsida</taxon>
        <taxon>eudicotyledons</taxon>
        <taxon>Gunneridae</taxon>
        <taxon>Pentapetalae</taxon>
        <taxon>rosids</taxon>
        <taxon>fabids</taxon>
        <taxon>Fabales</taxon>
        <taxon>Fabaceae</taxon>
        <taxon>Papilionoideae</taxon>
        <taxon>50 kb inversion clade</taxon>
        <taxon>NPAAA clade</taxon>
        <taxon>indigoferoid/millettioid clade</taxon>
        <taxon>Phaseoleae</taxon>
        <taxon>Canavalia</taxon>
    </lineage>
</organism>
<evidence type="ECO:0000313" key="3">
    <source>
        <dbReference type="EMBL" id="KAK7316310.1"/>
    </source>
</evidence>
<gene>
    <name evidence="3" type="ORF">VNO77_35255</name>
</gene>
<comment type="caution">
    <text evidence="3">The sequence shown here is derived from an EMBL/GenBank/DDBJ whole genome shotgun (WGS) entry which is preliminary data.</text>
</comment>
<feature type="compositionally biased region" description="Basic and acidic residues" evidence="1">
    <location>
        <begin position="374"/>
        <end position="388"/>
    </location>
</feature>
<dbReference type="EMBL" id="JAYMYQ010000008">
    <property type="protein sequence ID" value="KAK7316310.1"/>
    <property type="molecule type" value="Genomic_DNA"/>
</dbReference>
<feature type="compositionally biased region" description="Polar residues" evidence="1">
    <location>
        <begin position="276"/>
        <end position="295"/>
    </location>
</feature>
<dbReference type="Pfam" id="PF07839">
    <property type="entry name" value="CaM_binding"/>
    <property type="match status" value="1"/>
</dbReference>
<feature type="region of interest" description="Disordered" evidence="1">
    <location>
        <begin position="66"/>
        <end position="319"/>
    </location>
</feature>
<protein>
    <recommendedName>
        <fullName evidence="2">Calmodulin-binding domain-containing protein</fullName>
    </recommendedName>
</protein>
<feature type="compositionally biased region" description="Polar residues" evidence="1">
    <location>
        <begin position="91"/>
        <end position="110"/>
    </location>
</feature>
<dbReference type="PANTHER" id="PTHR33349:SF1">
    <property type="entry name" value="EMB|CAB62594.1"/>
    <property type="match status" value="1"/>
</dbReference>
<name>A0AAN9PXM7_CANGL</name>
<dbReference type="GO" id="GO:0005516">
    <property type="term" value="F:calmodulin binding"/>
    <property type="evidence" value="ECO:0007669"/>
    <property type="project" value="InterPro"/>
</dbReference>
<dbReference type="InterPro" id="IPR012417">
    <property type="entry name" value="CaM-bd_dom_pln"/>
</dbReference>
<keyword evidence="4" id="KW-1185">Reference proteome</keyword>